<keyword evidence="4 6" id="KW-0040">ANK repeat</keyword>
<evidence type="ECO:0000256" key="5">
    <source>
        <dbReference type="ARBA" id="ARBA00061199"/>
    </source>
</evidence>
<comment type="similarity">
    <text evidence="5">In the N-terminal section; belongs to the asparaginase 1 family.</text>
</comment>
<dbReference type="SUPFAM" id="SSF53774">
    <property type="entry name" value="Glutaminase/Asparaginase"/>
    <property type="match status" value="1"/>
</dbReference>
<dbReference type="SFLD" id="SFLDS00057">
    <property type="entry name" value="Glutaminase/Asparaginase"/>
    <property type="match status" value="1"/>
</dbReference>
<dbReference type="InterPro" id="IPR002110">
    <property type="entry name" value="Ankyrin_rpt"/>
</dbReference>
<dbReference type="EMBL" id="ML978712">
    <property type="protein sequence ID" value="KAF2090864.1"/>
    <property type="molecule type" value="Genomic_DNA"/>
</dbReference>
<sequence>MANLTIQADVPESRVLIVITGGTICMQESPDGLIPVPGFLKSGLAPRPSFNDGSYPEPMEIVIDDKGTRKAVQSLRTPKSSYQRRVRYSVLEFEKLLDSSSIDAAGWDEIAKTIYRNYTLYDGFVILHGTDSLAYTCSALSFMLENLGKPVILTGSQAPMMQLQNDATDNLLSSLVIAGHFMIPEVCLFFNFRLYRGNRATKVSADDFAAFASPNLVPLATVSSLRTNVQWSLVHRPVNVGPFKVQMNLDTSHVACLRVFPGIKPEMLDAVLRLDGLRGLVLETFGAGNAPGGPDSAMTKVMADAVQRGIVIVNVTQCLSGSVSPLYAPATVLGRAGVVFGLDMTTEAALTKLSYLLALPDLTPDEIAKRMSINLRGELTESHRMHFQHPDNGGALTAEVNSVVALGYKIREGDLSGVQETMRLEQRWLLNDEDYAGNTPMHLAASGPNVDILREFLSQGASVHLRNREAHTPVYIAAHAGLRDHVQLLRKAGAHLHSEEMAAARLDAAQDGNGAVWRLAGLDGPEGEQQEEVEEHDGQEMIR</sequence>
<dbReference type="Pfam" id="PF00710">
    <property type="entry name" value="Asparaginase"/>
    <property type="match status" value="1"/>
</dbReference>
<dbReference type="FunFam" id="3.40.50.1170:FF:000003">
    <property type="entry name" value="60 kDa lysophospholipase"/>
    <property type="match status" value="1"/>
</dbReference>
<dbReference type="SMART" id="SM00248">
    <property type="entry name" value="ANK"/>
    <property type="match status" value="2"/>
</dbReference>
<dbReference type="EC" id="3.5.1.1" evidence="1"/>
<feature type="domain" description="L-asparaginase N-terminal" evidence="8">
    <location>
        <begin position="14"/>
        <end position="233"/>
    </location>
</feature>
<protein>
    <recommendedName>
        <fullName evidence="1">asparaginase</fullName>
        <ecNumber evidence="1">3.5.1.1</ecNumber>
    </recommendedName>
</protein>
<evidence type="ECO:0000256" key="3">
    <source>
        <dbReference type="ARBA" id="ARBA00022801"/>
    </source>
</evidence>
<evidence type="ECO:0000256" key="2">
    <source>
        <dbReference type="ARBA" id="ARBA00022737"/>
    </source>
</evidence>
<dbReference type="PROSITE" id="PS51732">
    <property type="entry name" value="ASN_GLN_ASE_3"/>
    <property type="match status" value="1"/>
</dbReference>
<feature type="domain" description="Asparaginase/glutaminase C-terminal" evidence="9">
    <location>
        <begin position="253"/>
        <end position="369"/>
    </location>
</feature>
<keyword evidence="3" id="KW-0378">Hydrolase</keyword>
<dbReference type="SUPFAM" id="SSF48403">
    <property type="entry name" value="Ankyrin repeat"/>
    <property type="match status" value="1"/>
</dbReference>
<dbReference type="PIRSF" id="PIRSF001220">
    <property type="entry name" value="L-ASNase_gatD"/>
    <property type="match status" value="1"/>
</dbReference>
<evidence type="ECO:0000259" key="9">
    <source>
        <dbReference type="Pfam" id="PF17763"/>
    </source>
</evidence>
<dbReference type="InterPro" id="IPR041725">
    <property type="entry name" value="L-asparaginase_I"/>
</dbReference>
<dbReference type="FunFam" id="3.40.50.40:FF:000001">
    <property type="entry name" value="L-asparaginase 1"/>
    <property type="match status" value="1"/>
</dbReference>
<evidence type="ECO:0000256" key="4">
    <source>
        <dbReference type="ARBA" id="ARBA00023043"/>
    </source>
</evidence>
<dbReference type="InterPro" id="IPR036770">
    <property type="entry name" value="Ankyrin_rpt-contain_sf"/>
</dbReference>
<accession>A0A9P4M2G5</accession>
<evidence type="ECO:0000313" key="11">
    <source>
        <dbReference type="Proteomes" id="UP000799776"/>
    </source>
</evidence>
<dbReference type="PROSITE" id="PS50297">
    <property type="entry name" value="ANK_REP_REGION"/>
    <property type="match status" value="1"/>
</dbReference>
<dbReference type="InterPro" id="IPR027474">
    <property type="entry name" value="L-asparaginase_N"/>
</dbReference>
<dbReference type="PIRSF" id="PIRSF500176">
    <property type="entry name" value="L_ASNase"/>
    <property type="match status" value="1"/>
</dbReference>
<dbReference type="PRINTS" id="PR00139">
    <property type="entry name" value="ASNGLNASE"/>
</dbReference>
<comment type="caution">
    <text evidence="10">The sequence shown here is derived from an EMBL/GenBank/DDBJ whole genome shotgun (WGS) entry which is preliminary data.</text>
</comment>
<dbReference type="OrthoDB" id="542841at2759"/>
<dbReference type="InterPro" id="IPR036152">
    <property type="entry name" value="Asp/glu_Ase-like_sf"/>
</dbReference>
<keyword evidence="2" id="KW-0677">Repeat</keyword>
<gene>
    <name evidence="10" type="ORF">K490DRAFT_33967</name>
</gene>
<dbReference type="SMART" id="SM00870">
    <property type="entry name" value="Asparaginase"/>
    <property type="match status" value="1"/>
</dbReference>
<evidence type="ECO:0000256" key="1">
    <source>
        <dbReference type="ARBA" id="ARBA00012920"/>
    </source>
</evidence>
<name>A0A9P4M2G5_9PEZI</name>
<dbReference type="PROSITE" id="PS50088">
    <property type="entry name" value="ANK_REPEAT"/>
    <property type="match status" value="2"/>
</dbReference>
<dbReference type="InterPro" id="IPR027473">
    <property type="entry name" value="L-asparaginase_C"/>
</dbReference>
<feature type="region of interest" description="Disordered" evidence="7">
    <location>
        <begin position="523"/>
        <end position="543"/>
    </location>
</feature>
<feature type="repeat" description="ANK" evidence="6">
    <location>
        <begin position="469"/>
        <end position="501"/>
    </location>
</feature>
<dbReference type="GO" id="GO:0009066">
    <property type="term" value="P:aspartate family amino acid metabolic process"/>
    <property type="evidence" value="ECO:0007669"/>
    <property type="project" value="UniProtKB-ARBA"/>
</dbReference>
<dbReference type="Gene3D" id="3.40.50.40">
    <property type="match status" value="1"/>
</dbReference>
<feature type="compositionally biased region" description="Acidic residues" evidence="7">
    <location>
        <begin position="525"/>
        <end position="535"/>
    </location>
</feature>
<dbReference type="InterPro" id="IPR040919">
    <property type="entry name" value="Asparaginase_C"/>
</dbReference>
<dbReference type="AlphaFoldDB" id="A0A9P4M2G5"/>
<evidence type="ECO:0000313" key="10">
    <source>
        <dbReference type="EMBL" id="KAF2090864.1"/>
    </source>
</evidence>
<dbReference type="Pfam" id="PF12796">
    <property type="entry name" value="Ank_2"/>
    <property type="match status" value="1"/>
</dbReference>
<dbReference type="InterPro" id="IPR006034">
    <property type="entry name" value="Asparaginase/glutaminase-like"/>
</dbReference>
<evidence type="ECO:0000256" key="6">
    <source>
        <dbReference type="PROSITE-ProRule" id="PRU00023"/>
    </source>
</evidence>
<organism evidence="10 11">
    <name type="scientific">Saccharata proteae CBS 121410</name>
    <dbReference type="NCBI Taxonomy" id="1314787"/>
    <lineage>
        <taxon>Eukaryota</taxon>
        <taxon>Fungi</taxon>
        <taxon>Dikarya</taxon>
        <taxon>Ascomycota</taxon>
        <taxon>Pezizomycotina</taxon>
        <taxon>Dothideomycetes</taxon>
        <taxon>Dothideomycetes incertae sedis</taxon>
        <taxon>Botryosphaeriales</taxon>
        <taxon>Saccharataceae</taxon>
        <taxon>Saccharata</taxon>
    </lineage>
</organism>
<proteinExistence type="inferred from homology"/>
<feature type="repeat" description="ANK" evidence="6">
    <location>
        <begin position="436"/>
        <end position="468"/>
    </location>
</feature>
<dbReference type="Pfam" id="PF17763">
    <property type="entry name" value="Asparaginase_C"/>
    <property type="match status" value="1"/>
</dbReference>
<dbReference type="CDD" id="cd08963">
    <property type="entry name" value="L-asparaginase_I"/>
    <property type="match status" value="1"/>
</dbReference>
<dbReference type="Gene3D" id="3.40.50.1170">
    <property type="entry name" value="L-asparaginase, N-terminal domain"/>
    <property type="match status" value="1"/>
</dbReference>
<dbReference type="PANTHER" id="PTHR11707:SF28">
    <property type="entry name" value="60 KDA LYSOPHOSPHOLIPASE"/>
    <property type="match status" value="1"/>
</dbReference>
<dbReference type="GO" id="GO:0004067">
    <property type="term" value="F:asparaginase activity"/>
    <property type="evidence" value="ECO:0007669"/>
    <property type="project" value="UniProtKB-UniRule"/>
</dbReference>
<reference evidence="10" key="1">
    <citation type="journal article" date="2020" name="Stud. Mycol.">
        <title>101 Dothideomycetes genomes: a test case for predicting lifestyles and emergence of pathogens.</title>
        <authorList>
            <person name="Haridas S."/>
            <person name="Albert R."/>
            <person name="Binder M."/>
            <person name="Bloem J."/>
            <person name="Labutti K."/>
            <person name="Salamov A."/>
            <person name="Andreopoulos B."/>
            <person name="Baker S."/>
            <person name="Barry K."/>
            <person name="Bills G."/>
            <person name="Bluhm B."/>
            <person name="Cannon C."/>
            <person name="Castanera R."/>
            <person name="Culley D."/>
            <person name="Daum C."/>
            <person name="Ezra D."/>
            <person name="Gonzalez J."/>
            <person name="Henrissat B."/>
            <person name="Kuo A."/>
            <person name="Liang C."/>
            <person name="Lipzen A."/>
            <person name="Lutzoni F."/>
            <person name="Magnuson J."/>
            <person name="Mondo S."/>
            <person name="Nolan M."/>
            <person name="Ohm R."/>
            <person name="Pangilinan J."/>
            <person name="Park H.-J."/>
            <person name="Ramirez L."/>
            <person name="Alfaro M."/>
            <person name="Sun H."/>
            <person name="Tritt A."/>
            <person name="Yoshinaga Y."/>
            <person name="Zwiers L.-H."/>
            <person name="Turgeon B."/>
            <person name="Goodwin S."/>
            <person name="Spatafora J."/>
            <person name="Crous P."/>
            <person name="Grigoriev I."/>
        </authorList>
    </citation>
    <scope>NUCLEOTIDE SEQUENCE</scope>
    <source>
        <strain evidence="10">CBS 121410</strain>
    </source>
</reference>
<evidence type="ECO:0000259" key="8">
    <source>
        <dbReference type="Pfam" id="PF00710"/>
    </source>
</evidence>
<evidence type="ECO:0000256" key="7">
    <source>
        <dbReference type="SAM" id="MobiDB-lite"/>
    </source>
</evidence>
<keyword evidence="11" id="KW-1185">Reference proteome</keyword>
<dbReference type="FunFam" id="1.25.40.20:FF:000284">
    <property type="entry name" value="Lysophospholipase, putative"/>
    <property type="match status" value="1"/>
</dbReference>
<dbReference type="Proteomes" id="UP000799776">
    <property type="component" value="Unassembled WGS sequence"/>
</dbReference>
<dbReference type="InterPro" id="IPR037152">
    <property type="entry name" value="L-asparaginase_N_sf"/>
</dbReference>
<dbReference type="Gene3D" id="1.25.40.20">
    <property type="entry name" value="Ankyrin repeat-containing domain"/>
    <property type="match status" value="1"/>
</dbReference>
<dbReference type="PANTHER" id="PTHR11707">
    <property type="entry name" value="L-ASPARAGINASE"/>
    <property type="match status" value="1"/>
</dbReference>